<dbReference type="PROSITE" id="PS50011">
    <property type="entry name" value="PROTEIN_KINASE_DOM"/>
    <property type="match status" value="1"/>
</dbReference>
<evidence type="ECO:0000256" key="1">
    <source>
        <dbReference type="SAM" id="Coils"/>
    </source>
</evidence>
<evidence type="ECO:0000313" key="5">
    <source>
        <dbReference type="Proteomes" id="UP001437256"/>
    </source>
</evidence>
<dbReference type="PRINTS" id="PR00109">
    <property type="entry name" value="TYRKINASE"/>
</dbReference>
<proteinExistence type="predicted"/>
<evidence type="ECO:0000259" key="3">
    <source>
        <dbReference type="PROSITE" id="PS50011"/>
    </source>
</evidence>
<protein>
    <submittedName>
        <fullName evidence="4">Rho guanine nucleotide exchange factor</fullName>
    </submittedName>
</protein>
<organism evidence="4 5">
    <name type="scientific">Marasmius tenuissimus</name>
    <dbReference type="NCBI Taxonomy" id="585030"/>
    <lineage>
        <taxon>Eukaryota</taxon>
        <taxon>Fungi</taxon>
        <taxon>Dikarya</taxon>
        <taxon>Basidiomycota</taxon>
        <taxon>Agaricomycotina</taxon>
        <taxon>Agaricomycetes</taxon>
        <taxon>Agaricomycetidae</taxon>
        <taxon>Agaricales</taxon>
        <taxon>Marasmiineae</taxon>
        <taxon>Marasmiaceae</taxon>
        <taxon>Marasmius</taxon>
    </lineage>
</organism>
<evidence type="ECO:0000313" key="4">
    <source>
        <dbReference type="EMBL" id="KAL0061685.1"/>
    </source>
</evidence>
<feature type="compositionally biased region" description="Polar residues" evidence="2">
    <location>
        <begin position="372"/>
        <end position="383"/>
    </location>
</feature>
<feature type="coiled-coil region" evidence="1">
    <location>
        <begin position="614"/>
        <end position="651"/>
    </location>
</feature>
<dbReference type="EMBL" id="JBBXMP010000127">
    <property type="protein sequence ID" value="KAL0061685.1"/>
    <property type="molecule type" value="Genomic_DNA"/>
</dbReference>
<feature type="domain" description="Protein kinase" evidence="3">
    <location>
        <begin position="67"/>
        <end position="331"/>
    </location>
</feature>
<gene>
    <name evidence="4" type="primary">TUS1_11</name>
    <name evidence="4" type="ORF">AAF712_011492</name>
</gene>
<dbReference type="Gene3D" id="1.10.510.10">
    <property type="entry name" value="Transferase(Phosphotransferase) domain 1"/>
    <property type="match status" value="1"/>
</dbReference>
<dbReference type="SMART" id="SM00220">
    <property type="entry name" value="S_TKc"/>
    <property type="match status" value="1"/>
</dbReference>
<dbReference type="Proteomes" id="UP001437256">
    <property type="component" value="Unassembled WGS sequence"/>
</dbReference>
<dbReference type="PANTHER" id="PTHR44329">
    <property type="entry name" value="SERINE/THREONINE-PROTEIN KINASE TNNI3K-RELATED"/>
    <property type="match status" value="1"/>
</dbReference>
<evidence type="ECO:0000256" key="2">
    <source>
        <dbReference type="SAM" id="MobiDB-lite"/>
    </source>
</evidence>
<dbReference type="InterPro" id="IPR051681">
    <property type="entry name" value="Ser/Thr_Kinases-Pseudokinases"/>
</dbReference>
<keyword evidence="1" id="KW-0175">Coiled coil</keyword>
<feature type="region of interest" description="Disordered" evidence="2">
    <location>
        <begin position="899"/>
        <end position="928"/>
    </location>
</feature>
<dbReference type="InterPro" id="IPR011009">
    <property type="entry name" value="Kinase-like_dom_sf"/>
</dbReference>
<keyword evidence="5" id="KW-1185">Reference proteome</keyword>
<dbReference type="InterPro" id="IPR000719">
    <property type="entry name" value="Prot_kinase_dom"/>
</dbReference>
<dbReference type="PROSITE" id="PS00108">
    <property type="entry name" value="PROTEIN_KINASE_ST"/>
    <property type="match status" value="1"/>
</dbReference>
<feature type="region of interest" description="Disordered" evidence="2">
    <location>
        <begin position="364"/>
        <end position="419"/>
    </location>
</feature>
<feature type="region of interest" description="Disordered" evidence="2">
    <location>
        <begin position="434"/>
        <end position="505"/>
    </location>
</feature>
<feature type="compositionally biased region" description="Polar residues" evidence="2">
    <location>
        <begin position="407"/>
        <end position="419"/>
    </location>
</feature>
<dbReference type="InterPro" id="IPR008271">
    <property type="entry name" value="Ser/Thr_kinase_AS"/>
</dbReference>
<feature type="compositionally biased region" description="Polar residues" evidence="2">
    <location>
        <begin position="914"/>
        <end position="927"/>
    </location>
</feature>
<dbReference type="InterPro" id="IPR001245">
    <property type="entry name" value="Ser-Thr/Tyr_kinase_cat_dom"/>
</dbReference>
<name>A0ABR2ZKC9_9AGAR</name>
<sequence>MLLDPALSQLEERLKGIFDDRLKLQGFLDMGGYEAQDWLDSMQQLVDCPQTTPAVRSSIFTVMNVKRLGEFPIAAGGFGDVWKGIIGESTELVCLKVVKIYLESDLEKLSTEYIREAILWRQMKHPNILPFLGIYQLESTQQLCLISPWMNQGNLIQFLRTSRREDVDHHTLVHDVATGLAHLHAMKIVHSDLKGVNILITDAFRACIGDFGLSRISDTRGLSITTTSRPRGTGRWLAPELLTGSYASKESDIYSLGCVCFEIFTDGQHPFPELPHEAAVVLAVIQGQRPKRPASAPELTDDMWDLMTEMWSPDPLLRPNAHQVLNRLSKMNSRKSISAPSDWNESIFTQVWGNVEYRSVVEPGAQIDGDDSTPSAPSTSVVNLPTPDSLPPSYWDLEGIEVGPQKGQDSPTPTSSSSLQIHQDLQTLSIEVTTEETSTQPFDETPSSPPLHDPHSLSASPTPRDFPPVPRIYGENDHQLATQTSGASGSNSPVVPPSPKLTKAEEAGFSWPAEFPTFDRLVSENKSKHASLVRMIAEVNHAPEALAIQQARIKELQFLIEESMLHLVKISERLIRQWKAQESAEKPKAQFWSIKRRTQKEKEPVADATSFRIIEEEMREREKHNELKEELAQAEAEESSLNDQARRYTTMTDELDTLYNSIFNGFTGIKHLILSSSSRCKFRVPSDYPEQNQLQQQIAAAKAMYDRVEATFDAETQAYERLYRAEKVLHDCLEKLKEAVRCATSPTGSSFGRTSYERESACLLDAHTLASQVPSLVREARQLSPSIKPLRALAISQSIPSRAASEGREYFNDFLDEITSEVVRAHKQASILIVCFASCVAHEIDAQIVAECTTYSGRTAGAHSVLEGVAQTLSRYKDELRNTRKRIFDEVAARSSRDWNDERPPAYQLHDPPRQTSIPMPTTNTQEVDAPTPPAMPNLSVPYEFDLPSVTTLGHTYSYLVGSAFS</sequence>
<reference evidence="4 5" key="1">
    <citation type="submission" date="2024-05" db="EMBL/GenBank/DDBJ databases">
        <title>A draft genome resource for the thread blight pathogen Marasmius tenuissimus strain MS-2.</title>
        <authorList>
            <person name="Yulfo-Soto G.E."/>
            <person name="Baruah I.K."/>
            <person name="Amoako-Attah I."/>
            <person name="Bukari Y."/>
            <person name="Meinhardt L.W."/>
            <person name="Bailey B.A."/>
            <person name="Cohen S.P."/>
        </authorList>
    </citation>
    <scope>NUCLEOTIDE SEQUENCE [LARGE SCALE GENOMIC DNA]</scope>
    <source>
        <strain evidence="4 5">MS-2</strain>
    </source>
</reference>
<accession>A0ABR2ZKC9</accession>
<dbReference type="SUPFAM" id="SSF56112">
    <property type="entry name" value="Protein kinase-like (PK-like)"/>
    <property type="match status" value="1"/>
</dbReference>
<comment type="caution">
    <text evidence="4">The sequence shown here is derived from an EMBL/GenBank/DDBJ whole genome shotgun (WGS) entry which is preliminary data.</text>
</comment>
<dbReference type="Pfam" id="PF07714">
    <property type="entry name" value="PK_Tyr_Ser-Thr"/>
    <property type="match status" value="1"/>
</dbReference>